<evidence type="ECO:0000256" key="10">
    <source>
        <dbReference type="ARBA" id="ARBA00023455"/>
    </source>
</evidence>
<proteinExistence type="inferred from homology"/>
<dbReference type="SMART" id="SM00382">
    <property type="entry name" value="AAA"/>
    <property type="match status" value="1"/>
</dbReference>
<keyword evidence="5 11" id="KW-0812">Transmembrane</keyword>
<keyword evidence="8 11" id="KW-1133">Transmembrane helix</keyword>
<comment type="subcellular location">
    <subcellularLocation>
        <location evidence="1">Cell inner membrane</location>
        <topology evidence="1">Multi-pass membrane protein</topology>
    </subcellularLocation>
</comment>
<dbReference type="InterPro" id="IPR003439">
    <property type="entry name" value="ABC_transporter-like_ATP-bd"/>
</dbReference>
<feature type="transmembrane region" description="Helical" evidence="11">
    <location>
        <begin position="129"/>
        <end position="150"/>
    </location>
</feature>
<keyword evidence="6" id="KW-0547">Nucleotide-binding</keyword>
<dbReference type="PROSITE" id="PS50893">
    <property type="entry name" value="ABC_TRANSPORTER_2"/>
    <property type="match status" value="1"/>
</dbReference>
<dbReference type="FunFam" id="3.40.50.300:FF:000221">
    <property type="entry name" value="Multidrug ABC transporter ATP-binding protein"/>
    <property type="match status" value="1"/>
</dbReference>
<dbReference type="Gene3D" id="3.40.50.300">
    <property type="entry name" value="P-loop containing nucleotide triphosphate hydrolases"/>
    <property type="match status" value="1"/>
</dbReference>
<dbReference type="SUPFAM" id="SSF90123">
    <property type="entry name" value="ABC transporter transmembrane region"/>
    <property type="match status" value="1"/>
</dbReference>
<dbReference type="Gene3D" id="1.20.1560.10">
    <property type="entry name" value="ABC transporter type 1, transmembrane domain"/>
    <property type="match status" value="1"/>
</dbReference>
<dbReference type="InterPro" id="IPR017871">
    <property type="entry name" value="ABC_transporter-like_CS"/>
</dbReference>
<organism evidence="14 15">
    <name type="scientific">Arachnia propionica</name>
    <dbReference type="NCBI Taxonomy" id="1750"/>
    <lineage>
        <taxon>Bacteria</taxon>
        <taxon>Bacillati</taxon>
        <taxon>Actinomycetota</taxon>
        <taxon>Actinomycetes</taxon>
        <taxon>Propionibacteriales</taxon>
        <taxon>Propionibacteriaceae</taxon>
        <taxon>Arachnia</taxon>
    </lineage>
</organism>
<dbReference type="AlphaFoldDB" id="A0A3P1TBR3"/>
<dbReference type="GO" id="GO:0016887">
    <property type="term" value="F:ATP hydrolysis activity"/>
    <property type="evidence" value="ECO:0007669"/>
    <property type="project" value="InterPro"/>
</dbReference>
<evidence type="ECO:0000256" key="4">
    <source>
        <dbReference type="ARBA" id="ARBA00022519"/>
    </source>
</evidence>
<dbReference type="OrthoDB" id="9806127at2"/>
<dbReference type="RefSeq" id="WP_124843217.1">
    <property type="nucleotide sequence ID" value="NZ_RQZG01000003.1"/>
</dbReference>
<evidence type="ECO:0000256" key="1">
    <source>
        <dbReference type="ARBA" id="ARBA00004429"/>
    </source>
</evidence>
<name>A0A3P1TBR3_9ACTN</name>
<sequence>MLKQFRRYLDRPQVLLRTVVGYSVAAVLQGLTFVAMIPFLRVYLSGDPATALPWLWLLLGLAAATFLLQFLTLYRSHRVSVVDVCGNLIHKIGKKVAGLRLGWFTATTPGEVASLTSTQANVLSHLGSIVLPGLLGATVVPATVLVALLFVDWRMALVLGLAVPAGWLVWHWGLKVLKAEQDQEPALVAASAGRLIEYAQLQPVLRARGLHGTAWRPLGRTLSEEDTAMTRLLRLQGPPLGASALVAQTLFTAVLAVGLWLALGGSLDVPTFLAIALLSTRFTTPLSQALLYQGEVQKAGIALQEMGRVLDEPTLPEGTAPQPLTSHDIEFHDVGFAYDASRPLLDGFSLRAPQGRITALVGPSGCGKSTCQKLVARFWDVDSGRITIGGVDVREMPTEQLMGMVSMVFQDVYLFDTTILENVRLARPHASDEEVAEAVRRARLDSVVARLPEGLQTRVGEGGLRLSGGERQRVSIARAFLKDSPILLLDEITSALDAENEALLTRTLAELSEGRTVVVIAHRLTTIMNADSVAVLSGREKGEATRIVEQGSPDELVASGGLFADLVADSRAVSRWRLG</sequence>
<dbReference type="GO" id="GO:0005886">
    <property type="term" value="C:plasma membrane"/>
    <property type="evidence" value="ECO:0007669"/>
    <property type="project" value="UniProtKB-SubCell"/>
</dbReference>
<comment type="caution">
    <text evidence="14">The sequence shown here is derived from an EMBL/GenBank/DDBJ whole genome shotgun (WGS) entry which is preliminary data.</text>
</comment>
<gene>
    <name evidence="14" type="ORF">EII34_04165</name>
</gene>
<dbReference type="PANTHER" id="PTHR24221">
    <property type="entry name" value="ATP-BINDING CASSETTE SUB-FAMILY B"/>
    <property type="match status" value="1"/>
</dbReference>
<dbReference type="GO" id="GO:0140359">
    <property type="term" value="F:ABC-type transporter activity"/>
    <property type="evidence" value="ECO:0007669"/>
    <property type="project" value="InterPro"/>
</dbReference>
<feature type="transmembrane region" description="Helical" evidence="11">
    <location>
        <begin position="54"/>
        <end position="74"/>
    </location>
</feature>
<dbReference type="Proteomes" id="UP000280819">
    <property type="component" value="Unassembled WGS sequence"/>
</dbReference>
<reference evidence="14 15" key="1">
    <citation type="submission" date="2018-11" db="EMBL/GenBank/DDBJ databases">
        <title>Genomes From Bacteria Associated with the Canine Oral Cavity: a Test Case for Automated Genome-Based Taxonomic Assignment.</title>
        <authorList>
            <person name="Coil D.A."/>
            <person name="Jospin G."/>
            <person name="Darling A.E."/>
            <person name="Wallis C."/>
            <person name="Davis I.J."/>
            <person name="Harris S."/>
            <person name="Eisen J.A."/>
            <person name="Holcombe L.J."/>
            <person name="O'Flynn C."/>
        </authorList>
    </citation>
    <scope>NUCLEOTIDE SEQUENCE [LARGE SCALE GENOMIC DNA]</scope>
    <source>
        <strain evidence="14 15">OH887_COT-365</strain>
    </source>
</reference>
<evidence type="ECO:0000259" key="12">
    <source>
        <dbReference type="PROSITE" id="PS50893"/>
    </source>
</evidence>
<dbReference type="Pfam" id="PF00664">
    <property type="entry name" value="ABC_membrane"/>
    <property type="match status" value="1"/>
</dbReference>
<dbReference type="Pfam" id="PF00005">
    <property type="entry name" value="ABC_tran"/>
    <property type="match status" value="1"/>
</dbReference>
<dbReference type="InterPro" id="IPR036640">
    <property type="entry name" value="ABC1_TM_sf"/>
</dbReference>
<evidence type="ECO:0000256" key="11">
    <source>
        <dbReference type="SAM" id="Phobius"/>
    </source>
</evidence>
<comment type="similarity">
    <text evidence="10">Belongs to the ABC transporter superfamily. Siderophore-Fe(3+) uptake transporter (SIUT) (TC 3.A.1.21) family.</text>
</comment>
<evidence type="ECO:0000256" key="9">
    <source>
        <dbReference type="ARBA" id="ARBA00023136"/>
    </source>
</evidence>
<evidence type="ECO:0000256" key="8">
    <source>
        <dbReference type="ARBA" id="ARBA00022989"/>
    </source>
</evidence>
<evidence type="ECO:0000256" key="7">
    <source>
        <dbReference type="ARBA" id="ARBA00022840"/>
    </source>
</evidence>
<evidence type="ECO:0000256" key="3">
    <source>
        <dbReference type="ARBA" id="ARBA00022475"/>
    </source>
</evidence>
<evidence type="ECO:0000256" key="2">
    <source>
        <dbReference type="ARBA" id="ARBA00022448"/>
    </source>
</evidence>
<evidence type="ECO:0000256" key="5">
    <source>
        <dbReference type="ARBA" id="ARBA00022692"/>
    </source>
</evidence>
<evidence type="ECO:0000256" key="6">
    <source>
        <dbReference type="ARBA" id="ARBA00022741"/>
    </source>
</evidence>
<dbReference type="GO" id="GO:0005524">
    <property type="term" value="F:ATP binding"/>
    <property type="evidence" value="ECO:0007669"/>
    <property type="project" value="UniProtKB-KW"/>
</dbReference>
<keyword evidence="2" id="KW-0813">Transport</keyword>
<dbReference type="EMBL" id="RQZG01000003">
    <property type="protein sequence ID" value="RRD06316.1"/>
    <property type="molecule type" value="Genomic_DNA"/>
</dbReference>
<protein>
    <submittedName>
        <fullName evidence="14">ABC transporter ATP-binding protein</fullName>
    </submittedName>
</protein>
<dbReference type="InterPro" id="IPR003593">
    <property type="entry name" value="AAA+_ATPase"/>
</dbReference>
<keyword evidence="3" id="KW-1003">Cell membrane</keyword>
<evidence type="ECO:0000313" key="14">
    <source>
        <dbReference type="EMBL" id="RRD06316.1"/>
    </source>
</evidence>
<dbReference type="InterPro" id="IPR039421">
    <property type="entry name" value="Type_1_exporter"/>
</dbReference>
<dbReference type="GO" id="GO:0034040">
    <property type="term" value="F:ATPase-coupled lipid transmembrane transporter activity"/>
    <property type="evidence" value="ECO:0007669"/>
    <property type="project" value="TreeGrafter"/>
</dbReference>
<feature type="transmembrane region" description="Helical" evidence="11">
    <location>
        <begin position="156"/>
        <end position="174"/>
    </location>
</feature>
<keyword evidence="9 11" id="KW-0472">Membrane</keyword>
<feature type="domain" description="ABC transmembrane type-1" evidence="13">
    <location>
        <begin position="24"/>
        <end position="298"/>
    </location>
</feature>
<feature type="transmembrane region" description="Helical" evidence="11">
    <location>
        <begin position="240"/>
        <end position="263"/>
    </location>
</feature>
<keyword evidence="7 14" id="KW-0067">ATP-binding</keyword>
<dbReference type="InterPro" id="IPR027417">
    <property type="entry name" value="P-loop_NTPase"/>
</dbReference>
<dbReference type="PANTHER" id="PTHR24221:SF654">
    <property type="entry name" value="ATP-BINDING CASSETTE SUB-FAMILY B MEMBER 6"/>
    <property type="match status" value="1"/>
</dbReference>
<evidence type="ECO:0000313" key="15">
    <source>
        <dbReference type="Proteomes" id="UP000280819"/>
    </source>
</evidence>
<dbReference type="PROSITE" id="PS00211">
    <property type="entry name" value="ABC_TRANSPORTER_1"/>
    <property type="match status" value="1"/>
</dbReference>
<keyword evidence="4" id="KW-0997">Cell inner membrane</keyword>
<feature type="domain" description="ABC transporter" evidence="12">
    <location>
        <begin position="329"/>
        <end position="575"/>
    </location>
</feature>
<accession>A0A3P1TBR3</accession>
<dbReference type="PROSITE" id="PS50929">
    <property type="entry name" value="ABC_TM1F"/>
    <property type="match status" value="1"/>
</dbReference>
<evidence type="ECO:0000259" key="13">
    <source>
        <dbReference type="PROSITE" id="PS50929"/>
    </source>
</evidence>
<dbReference type="SUPFAM" id="SSF52540">
    <property type="entry name" value="P-loop containing nucleoside triphosphate hydrolases"/>
    <property type="match status" value="1"/>
</dbReference>
<feature type="transmembrane region" description="Helical" evidence="11">
    <location>
        <begin position="20"/>
        <end position="42"/>
    </location>
</feature>
<dbReference type="InterPro" id="IPR011527">
    <property type="entry name" value="ABC1_TM_dom"/>
</dbReference>